<evidence type="ECO:0000256" key="1">
    <source>
        <dbReference type="ARBA" id="ARBA00022737"/>
    </source>
</evidence>
<keyword evidence="1" id="KW-0677">Repeat</keyword>
<evidence type="ECO:0000256" key="3">
    <source>
        <dbReference type="SAM" id="Phobius"/>
    </source>
</evidence>
<proteinExistence type="predicted"/>
<evidence type="ECO:0000313" key="5">
    <source>
        <dbReference type="EMBL" id="KAK3352936.1"/>
    </source>
</evidence>
<dbReference type="Pfam" id="PF24883">
    <property type="entry name" value="NPHP3_N"/>
    <property type="match status" value="1"/>
</dbReference>
<reference evidence="5" key="2">
    <citation type="submission" date="2023-06" db="EMBL/GenBank/DDBJ databases">
        <authorList>
            <consortium name="Lawrence Berkeley National Laboratory"/>
            <person name="Haridas S."/>
            <person name="Hensen N."/>
            <person name="Bonometti L."/>
            <person name="Westerberg I."/>
            <person name="Brannstrom I.O."/>
            <person name="Guillou S."/>
            <person name="Cros-Aarteil S."/>
            <person name="Calhoun S."/>
            <person name="Kuo A."/>
            <person name="Mondo S."/>
            <person name="Pangilinan J."/>
            <person name="Riley R."/>
            <person name="Labutti K."/>
            <person name="Andreopoulos B."/>
            <person name="Lipzen A."/>
            <person name="Chen C."/>
            <person name="Yanf M."/>
            <person name="Daum C."/>
            <person name="Ng V."/>
            <person name="Clum A."/>
            <person name="Steindorff A."/>
            <person name="Ohm R."/>
            <person name="Martin F."/>
            <person name="Silar P."/>
            <person name="Natvig D."/>
            <person name="Lalanne C."/>
            <person name="Gautier V."/>
            <person name="Ament-Velasquez S.L."/>
            <person name="Kruys A."/>
            <person name="Hutchinson M.I."/>
            <person name="Powell A.J."/>
            <person name="Barry K."/>
            <person name="Miller A.N."/>
            <person name="Grigoriev I.V."/>
            <person name="Debuchy R."/>
            <person name="Gladieux P."/>
            <person name="Thoren M.H."/>
            <person name="Johannesson H."/>
        </authorList>
    </citation>
    <scope>NUCLEOTIDE SEQUENCE</scope>
    <source>
        <strain evidence="5">CBS 955.72</strain>
    </source>
</reference>
<organism evidence="5 6">
    <name type="scientific">Lasiosphaeria hispida</name>
    <dbReference type="NCBI Taxonomy" id="260671"/>
    <lineage>
        <taxon>Eukaryota</taxon>
        <taxon>Fungi</taxon>
        <taxon>Dikarya</taxon>
        <taxon>Ascomycota</taxon>
        <taxon>Pezizomycotina</taxon>
        <taxon>Sordariomycetes</taxon>
        <taxon>Sordariomycetidae</taxon>
        <taxon>Sordariales</taxon>
        <taxon>Lasiosphaeriaceae</taxon>
        <taxon>Lasiosphaeria</taxon>
    </lineage>
</organism>
<name>A0AAJ0HHW7_9PEZI</name>
<comment type="caution">
    <text evidence="5">The sequence shown here is derived from an EMBL/GenBank/DDBJ whole genome shotgun (WGS) entry which is preliminary data.</text>
</comment>
<dbReference type="Pfam" id="PF13176">
    <property type="entry name" value="TPR_7"/>
    <property type="match status" value="1"/>
</dbReference>
<dbReference type="SUPFAM" id="SSF48452">
    <property type="entry name" value="TPR-like"/>
    <property type="match status" value="1"/>
</dbReference>
<evidence type="ECO:0000256" key="2">
    <source>
        <dbReference type="SAM" id="MobiDB-lite"/>
    </source>
</evidence>
<evidence type="ECO:0000259" key="4">
    <source>
        <dbReference type="Pfam" id="PF24883"/>
    </source>
</evidence>
<dbReference type="Proteomes" id="UP001275084">
    <property type="component" value="Unassembled WGS sequence"/>
</dbReference>
<dbReference type="PANTHER" id="PTHR10039:SF9">
    <property type="entry name" value="NACHT DOMAIN PROTEIN (AFU_ORTHOLOGUE AFUA_2G01760)"/>
    <property type="match status" value="1"/>
</dbReference>
<feature type="region of interest" description="Disordered" evidence="2">
    <location>
        <begin position="1"/>
        <end position="24"/>
    </location>
</feature>
<feature type="domain" description="Nephrocystin 3-like N-terminal" evidence="4">
    <location>
        <begin position="311"/>
        <end position="479"/>
    </location>
</feature>
<dbReference type="Gene3D" id="3.40.50.300">
    <property type="entry name" value="P-loop containing nucleotide triphosphate hydrolases"/>
    <property type="match status" value="1"/>
</dbReference>
<feature type="transmembrane region" description="Helical" evidence="3">
    <location>
        <begin position="1409"/>
        <end position="1429"/>
    </location>
</feature>
<dbReference type="InterPro" id="IPR027417">
    <property type="entry name" value="P-loop_NTPase"/>
</dbReference>
<dbReference type="InterPro" id="IPR011990">
    <property type="entry name" value="TPR-like_helical_dom_sf"/>
</dbReference>
<protein>
    <recommendedName>
        <fullName evidence="4">Nephrocystin 3-like N-terminal domain-containing protein</fullName>
    </recommendedName>
</protein>
<dbReference type="InterPro" id="IPR056884">
    <property type="entry name" value="NPHP3-like_N"/>
</dbReference>
<reference evidence="5" key="1">
    <citation type="journal article" date="2023" name="Mol. Phylogenet. Evol.">
        <title>Genome-scale phylogeny and comparative genomics of the fungal order Sordariales.</title>
        <authorList>
            <person name="Hensen N."/>
            <person name="Bonometti L."/>
            <person name="Westerberg I."/>
            <person name="Brannstrom I.O."/>
            <person name="Guillou S."/>
            <person name="Cros-Aarteil S."/>
            <person name="Calhoun S."/>
            <person name="Haridas S."/>
            <person name="Kuo A."/>
            <person name="Mondo S."/>
            <person name="Pangilinan J."/>
            <person name="Riley R."/>
            <person name="LaButti K."/>
            <person name="Andreopoulos B."/>
            <person name="Lipzen A."/>
            <person name="Chen C."/>
            <person name="Yan M."/>
            <person name="Daum C."/>
            <person name="Ng V."/>
            <person name="Clum A."/>
            <person name="Steindorff A."/>
            <person name="Ohm R.A."/>
            <person name="Martin F."/>
            <person name="Silar P."/>
            <person name="Natvig D.O."/>
            <person name="Lalanne C."/>
            <person name="Gautier V."/>
            <person name="Ament-Velasquez S.L."/>
            <person name="Kruys A."/>
            <person name="Hutchinson M.I."/>
            <person name="Powell A.J."/>
            <person name="Barry K."/>
            <person name="Miller A.N."/>
            <person name="Grigoriev I.V."/>
            <person name="Debuchy R."/>
            <person name="Gladieux P."/>
            <person name="Hiltunen Thoren M."/>
            <person name="Johannesson H."/>
        </authorList>
    </citation>
    <scope>NUCLEOTIDE SEQUENCE</scope>
    <source>
        <strain evidence="5">CBS 955.72</strain>
    </source>
</reference>
<dbReference type="Gene3D" id="1.25.40.10">
    <property type="entry name" value="Tetratricopeptide repeat domain"/>
    <property type="match status" value="1"/>
</dbReference>
<accession>A0AAJ0HHW7</accession>
<dbReference type="SUPFAM" id="SSF52540">
    <property type="entry name" value="P-loop containing nucleoside triphosphate hydrolases"/>
    <property type="match status" value="1"/>
</dbReference>
<dbReference type="PANTHER" id="PTHR10039">
    <property type="entry name" value="AMELOGENIN"/>
    <property type="match status" value="1"/>
</dbReference>
<gene>
    <name evidence="5" type="ORF">B0T25DRAFT_607037</name>
</gene>
<keyword evidence="6" id="KW-1185">Reference proteome</keyword>
<keyword evidence="3" id="KW-0472">Membrane</keyword>
<sequence>METIRAGLQESAKGLSSNKLPKSTDDVSVLGTVSDGASLHSDKTLSLAEDALSVVTSTTSNSHASTTIQLTRVVETTRVIRGHICKLGDYSETFFKTMTLDSYLEYISDERLIHMPRRGSDWDRVLRAAQYFGFQLWRFGVGVGQFCPGTESASITVLGSTQILLEIGPQQAQALLPTFQALYELALMLLHVGQIHEIFHASREVKETVANLYCDVADLVGNISVFYRGEISKLAAGKSVTINFDVIFGDAVAAIYKRRDLITARMWSLKLGYRRTSLSLDSVRRKLKHDRSIKGAFYDQVAESMKRAEDTCEWLKSPLVEFFRSSDKALTITGESGTGKTVLAGWIKERLQRPLNHTQFSTLNYTFPFDSPSQCSPLAFLKSILFQLLEKNVGDVILYEKLVGAFEAYDKHHSPSKLEASLWATLESGLRTLNDRNNNLVIIVDGFHEVTGGKTPLEFHKTLRESISKFKNIRMITFSKAISHLSEGCSHFIITPQHLQADIKAYFRQSFSDLPSFSQLRHEDREKVVQELTERAKTSFIWAYLMARLLVKESSPDSFLKTARGISVGLDDALKNLVSGLSLKNEITQSLLSFMLAADRPLMVAELAELLRLNLHTRRFGDDVNVPKHIKSTCGDIVVVEGGSVHFKSKAIRAYIQTLMGKSLPSPKDAHRHLTLALLLYSKLTVSDAGEPSFELLGDKVIDDAFRSNALLYYAVRHWQTHFRASGFFGAKDELVLTKEFHEVYPDSCRFALLERSSCHYGASTTSLIEQHNFSLKVREACFGEKHIIVLQTLIILGNIHVVASESVTGAVCFYRAATLGKVILSTSHAVVVTCTNYFLQYTETTTITTRTEIVTYRERMIILMIQICKEKHGKTGELVIKWLEILAKLYVDLKEEHKATVIYKELYEIYIIVFGKKSPQARRLCEHLGGLEIVLKGETKQEEIDEYARFFLETIEELEEFDERRISILLRLALFYESKKQWFLAEKIYITLWSRVSTICRIKTSITLHMMKINIAIEYVRFLQRMKRVEEATTILICIWVEYEHHSFEEKTIIVLLREVGVLFKAFGLLQVAISVFTKVWGWFKSKGTVTDDDAVQTTVLITEVVEEITETTVSTKTTTTTKTEVTETVVREIFETHYTRCKKGKADLVFFNSCLALANLYIKLGNWTQAEITIKRSLEITWKAILTVDVHVKLSEHFVSECILIATRLAICYHRQRSFEKAEAVYLRIYYACLASLQITDVRIEESLAVLIAFYEEHHRHEKVIEIYMELLARYKKQLGHSHKLTIKILYALASHCKLVGRAEAYEYYVEIVTVLNRGLKQCHHDAFEAAIILVTYYHERKSWMELQHACAVLWETFVHHPKECRFTEETIQLIYEKYVYVLEFHAKVDISVLYEISVKFRETVTIVFGASAYIVILAMIALAGVCGRYEGHHHESVTIYEEVITRTTTTKTTTTTVTETTIKTVKKRLSKVLVTIITSGGTVTTTTIERAMFLCLEAYAQLKIKYGCWHEKTLLKLKDIIILYQKLGSKESHGKIIVLLQESFVSIVTATCGSMSLYHAAPTLASIYISAGLVTLGLQLVRYLRHLTIFGRDFELSTEVVLKVDASIARAAFVFLVAFERHLTEKIILTYSELMAATLLEITLYEQYKKVIETETRIEIVLEYGAKLRTFWVEQKQEQMLVILDKKLFSVFKTKYSGVIKTHDDYTRLFYLAVLSILSKDYAEVDFAALVCKAGNSKVATLLEAGEFKKALEVAKCTFHFANKQGFYGTLQRVQYAYKLAEFVAGIDVRKPNDPSLWAEYLKLSKEITVDALAIFRANKIDFVRLRFEDLSGIVRLLGSQQNYGELEAWTCTNISQSLLVKLWQSREVQKTWDARRVLSVGRLMVHAHVAANRLPAAIELCDTMCYNLRRSRGVLDPVTVEMTQMLAALYTSDNRIDRAMALHEQMLREIEAVLRDDSEWYAARAKATIYYSHANGSAAKPNGAAAVPQVKPEDLVKTASWSFELLKRSYVRFGKWTKPEQEFTALHARLQGKLGKAGLQATAPDTWAKAAAANKDKPDDMIGKYVGPREWEWRLEAGDDEGHVHGHAHNGNGNGNGVVVKSRWSKTVDHVLVASQEWLL</sequence>
<keyword evidence="3" id="KW-1133">Transmembrane helix</keyword>
<keyword evidence="3" id="KW-0812">Transmembrane</keyword>
<feature type="non-terminal residue" evidence="5">
    <location>
        <position position="2124"/>
    </location>
</feature>
<dbReference type="InterPro" id="IPR019734">
    <property type="entry name" value="TPR_rpt"/>
</dbReference>
<evidence type="ECO:0000313" key="6">
    <source>
        <dbReference type="Proteomes" id="UP001275084"/>
    </source>
</evidence>
<dbReference type="EMBL" id="JAUIQD010000004">
    <property type="protein sequence ID" value="KAK3352936.1"/>
    <property type="molecule type" value="Genomic_DNA"/>
</dbReference>